<keyword evidence="2" id="KW-0067">ATP-binding</keyword>
<comment type="caution">
    <text evidence="4">The sequence shown here is derived from an EMBL/GenBank/DDBJ whole genome shotgun (WGS) entry which is preliminary data.</text>
</comment>
<evidence type="ECO:0000256" key="1">
    <source>
        <dbReference type="ARBA" id="ARBA00022741"/>
    </source>
</evidence>
<gene>
    <name evidence="4" type="ORF">AZE42_10791</name>
</gene>
<dbReference type="Pfam" id="PF00005">
    <property type="entry name" value="ABC_tran"/>
    <property type="match status" value="1"/>
</dbReference>
<sequence length="130" mass="14296">MVVDIPFTRGNSPELPDVLCKLNFEIIPGENVTILGRTGPVKDTLALSFFHFIKPTKGSITVDGLDISTIALSDLRSKVTIINPRWNPAIYTGCIRQARKYGNCGFAFLHQGFVLEALRRVHLIPSDAAS</sequence>
<keyword evidence="1" id="KW-0547">Nucleotide-binding</keyword>
<dbReference type="AlphaFoldDB" id="A0A1J8QI30"/>
<dbReference type="SUPFAM" id="SSF52540">
    <property type="entry name" value="P-loop containing nucleoside triphosphate hydrolases"/>
    <property type="match status" value="1"/>
</dbReference>
<evidence type="ECO:0000259" key="3">
    <source>
        <dbReference type="Pfam" id="PF00005"/>
    </source>
</evidence>
<dbReference type="InterPro" id="IPR027417">
    <property type="entry name" value="P-loop_NTPase"/>
</dbReference>
<accession>A0A1J8QI30</accession>
<evidence type="ECO:0000313" key="4">
    <source>
        <dbReference type="EMBL" id="OJA20565.1"/>
    </source>
</evidence>
<feature type="domain" description="ABC transporter" evidence="3">
    <location>
        <begin position="21"/>
        <end position="82"/>
    </location>
</feature>
<protein>
    <recommendedName>
        <fullName evidence="3">ABC transporter domain-containing protein</fullName>
    </recommendedName>
</protein>
<dbReference type="PANTHER" id="PTHR24223">
    <property type="entry name" value="ATP-BINDING CASSETTE SUB-FAMILY C"/>
    <property type="match status" value="1"/>
</dbReference>
<dbReference type="GO" id="GO:0005524">
    <property type="term" value="F:ATP binding"/>
    <property type="evidence" value="ECO:0007669"/>
    <property type="project" value="UniProtKB-KW"/>
</dbReference>
<keyword evidence="5" id="KW-1185">Reference proteome</keyword>
<dbReference type="OrthoDB" id="2673058at2759"/>
<dbReference type="STRING" id="180088.A0A1J8QI30"/>
<evidence type="ECO:0000256" key="2">
    <source>
        <dbReference type="ARBA" id="ARBA00022840"/>
    </source>
</evidence>
<dbReference type="GO" id="GO:0016020">
    <property type="term" value="C:membrane"/>
    <property type="evidence" value="ECO:0007669"/>
    <property type="project" value="TreeGrafter"/>
</dbReference>
<dbReference type="EMBL" id="LVVM01000517">
    <property type="protein sequence ID" value="OJA20565.1"/>
    <property type="molecule type" value="Genomic_DNA"/>
</dbReference>
<dbReference type="InterPro" id="IPR050173">
    <property type="entry name" value="ABC_transporter_C-like"/>
</dbReference>
<dbReference type="GO" id="GO:0042626">
    <property type="term" value="F:ATPase-coupled transmembrane transporter activity"/>
    <property type="evidence" value="ECO:0007669"/>
    <property type="project" value="TreeGrafter"/>
</dbReference>
<dbReference type="Proteomes" id="UP000183567">
    <property type="component" value="Unassembled WGS sequence"/>
</dbReference>
<proteinExistence type="predicted"/>
<organism evidence="4 5">
    <name type="scientific">Rhizopogon vesiculosus</name>
    <dbReference type="NCBI Taxonomy" id="180088"/>
    <lineage>
        <taxon>Eukaryota</taxon>
        <taxon>Fungi</taxon>
        <taxon>Dikarya</taxon>
        <taxon>Basidiomycota</taxon>
        <taxon>Agaricomycotina</taxon>
        <taxon>Agaricomycetes</taxon>
        <taxon>Agaricomycetidae</taxon>
        <taxon>Boletales</taxon>
        <taxon>Suillineae</taxon>
        <taxon>Rhizopogonaceae</taxon>
        <taxon>Rhizopogon</taxon>
    </lineage>
</organism>
<name>A0A1J8QI30_9AGAM</name>
<evidence type="ECO:0000313" key="5">
    <source>
        <dbReference type="Proteomes" id="UP000183567"/>
    </source>
</evidence>
<dbReference type="Gene3D" id="3.40.50.300">
    <property type="entry name" value="P-loop containing nucleotide triphosphate hydrolases"/>
    <property type="match status" value="1"/>
</dbReference>
<reference evidence="4 5" key="1">
    <citation type="submission" date="2016-03" db="EMBL/GenBank/DDBJ databases">
        <title>Comparative genomics of the ectomycorrhizal sister species Rhizopogon vinicolor and Rhizopogon vesiculosus (Basidiomycota: Boletales) reveals a divergence of the mating type B locus.</title>
        <authorList>
            <person name="Mujic A.B."/>
            <person name="Kuo A."/>
            <person name="Tritt A."/>
            <person name="Lipzen A."/>
            <person name="Chen C."/>
            <person name="Johnson J."/>
            <person name="Sharma A."/>
            <person name="Barry K."/>
            <person name="Grigoriev I.V."/>
            <person name="Spatafora J.W."/>
        </authorList>
    </citation>
    <scope>NUCLEOTIDE SEQUENCE [LARGE SCALE GENOMIC DNA]</scope>
    <source>
        <strain evidence="4 5">AM-OR11-056</strain>
    </source>
</reference>
<dbReference type="InterPro" id="IPR003439">
    <property type="entry name" value="ABC_transporter-like_ATP-bd"/>
</dbReference>
<dbReference type="GO" id="GO:0016887">
    <property type="term" value="F:ATP hydrolysis activity"/>
    <property type="evidence" value="ECO:0007669"/>
    <property type="project" value="InterPro"/>
</dbReference>